<gene>
    <name evidence="4" type="ORF">E6K79_05285</name>
</gene>
<evidence type="ECO:0000256" key="1">
    <source>
        <dbReference type="ARBA" id="ARBA00010945"/>
    </source>
</evidence>
<organism evidence="4 5">
    <name type="scientific">Eiseniibacteriota bacterium</name>
    <dbReference type="NCBI Taxonomy" id="2212470"/>
    <lineage>
        <taxon>Bacteria</taxon>
        <taxon>Candidatus Eiseniibacteriota</taxon>
    </lineage>
</organism>
<reference evidence="4 5" key="1">
    <citation type="journal article" date="2019" name="Nat. Microbiol.">
        <title>Mediterranean grassland soil C-N compound turnover is dependent on rainfall and depth, and is mediated by genomically divergent microorganisms.</title>
        <authorList>
            <person name="Diamond S."/>
            <person name="Andeer P.F."/>
            <person name="Li Z."/>
            <person name="Crits-Christoph A."/>
            <person name="Burstein D."/>
            <person name="Anantharaman K."/>
            <person name="Lane K.R."/>
            <person name="Thomas B.C."/>
            <person name="Pan C."/>
            <person name="Northen T.R."/>
            <person name="Banfield J.F."/>
        </authorList>
    </citation>
    <scope>NUCLEOTIDE SEQUENCE [LARGE SCALE GENOMIC DNA]</scope>
    <source>
        <strain evidence="4">WS_9</strain>
    </source>
</reference>
<evidence type="ECO:0000313" key="4">
    <source>
        <dbReference type="EMBL" id="TMQ65180.1"/>
    </source>
</evidence>
<proteinExistence type="inferred from homology"/>
<feature type="region of interest" description="Disordered" evidence="2">
    <location>
        <begin position="362"/>
        <end position="385"/>
    </location>
</feature>
<dbReference type="GO" id="GO:0003887">
    <property type="term" value="F:DNA-directed DNA polymerase activity"/>
    <property type="evidence" value="ECO:0007669"/>
    <property type="project" value="TreeGrafter"/>
</dbReference>
<protein>
    <recommendedName>
        <fullName evidence="3">UmuC domain-containing protein</fullName>
    </recommendedName>
</protein>
<dbReference type="Gene3D" id="3.30.70.270">
    <property type="match status" value="1"/>
</dbReference>
<dbReference type="InterPro" id="IPR050116">
    <property type="entry name" value="DNA_polymerase-Y"/>
</dbReference>
<dbReference type="GO" id="GO:0042276">
    <property type="term" value="P:error-prone translesion synthesis"/>
    <property type="evidence" value="ECO:0007669"/>
    <property type="project" value="TreeGrafter"/>
</dbReference>
<dbReference type="Pfam" id="PF11799">
    <property type="entry name" value="IMS_C"/>
    <property type="match status" value="1"/>
</dbReference>
<dbReference type="GO" id="GO:0009432">
    <property type="term" value="P:SOS response"/>
    <property type="evidence" value="ECO:0007669"/>
    <property type="project" value="TreeGrafter"/>
</dbReference>
<feature type="compositionally biased region" description="Basic and acidic residues" evidence="2">
    <location>
        <begin position="364"/>
        <end position="385"/>
    </location>
</feature>
<comment type="caution">
    <text evidence="4">The sequence shown here is derived from an EMBL/GenBank/DDBJ whole genome shotgun (WGS) entry which is preliminary data.</text>
</comment>
<accession>A0A538TNM0</accession>
<dbReference type="GO" id="GO:0006281">
    <property type="term" value="P:DNA repair"/>
    <property type="evidence" value="ECO:0007669"/>
    <property type="project" value="InterPro"/>
</dbReference>
<sequence>MESTILHVAIDSFAIQAERLRCPKLVGRPLALAPADSPRPRVAAASREARAAGIHPGTPLVVARRLCRDLIALPPDPDLYARISASVRAALSPFAPFAEEGSARPSGRFVLDLTGVARTHGDARDRAAAAGRGVESSFRLHPTLGIGATRLVSRVAASVLAPDGELLDVLPGSEVAFLAPLAVRVLPTARERAVAERLDLLNIRAVRDAQTLTAPQLLAALGAAAGGALWREVRGLDAAPRRTAAPPRVAVAEETLGQETNDRRILAARLARLVVELGVGLRSRGAEARVLAISISYTDGRGGSARQTLATPTASEHALRAAAFALLDRAVTRRVRIRRLRIEAAEAPAMATQLSLWEDAGDDPAGRLRSSREARARTSARRDASPAPFDVERVGALEAALDRVRARFGTEALVPAAWMAHGLVVRPPARS</sequence>
<dbReference type="Gene3D" id="3.30.1490.100">
    <property type="entry name" value="DNA polymerase, Y-family, little finger domain"/>
    <property type="match status" value="1"/>
</dbReference>
<feature type="domain" description="UmuC" evidence="3">
    <location>
        <begin position="5"/>
        <end position="190"/>
    </location>
</feature>
<evidence type="ECO:0000256" key="2">
    <source>
        <dbReference type="SAM" id="MobiDB-lite"/>
    </source>
</evidence>
<dbReference type="EMBL" id="VBOZ01000014">
    <property type="protein sequence ID" value="TMQ65180.1"/>
    <property type="molecule type" value="Genomic_DNA"/>
</dbReference>
<dbReference type="GO" id="GO:0003684">
    <property type="term" value="F:damaged DNA binding"/>
    <property type="evidence" value="ECO:0007669"/>
    <property type="project" value="InterPro"/>
</dbReference>
<dbReference type="PANTHER" id="PTHR11076">
    <property type="entry name" value="DNA REPAIR POLYMERASE UMUC / TRANSFERASE FAMILY MEMBER"/>
    <property type="match status" value="1"/>
</dbReference>
<dbReference type="PROSITE" id="PS50173">
    <property type="entry name" value="UMUC"/>
    <property type="match status" value="1"/>
</dbReference>
<evidence type="ECO:0000259" key="3">
    <source>
        <dbReference type="PROSITE" id="PS50173"/>
    </source>
</evidence>
<dbReference type="InterPro" id="IPR043128">
    <property type="entry name" value="Rev_trsase/Diguanyl_cyclase"/>
</dbReference>
<name>A0A538TNM0_UNCEI</name>
<dbReference type="InterPro" id="IPR001126">
    <property type="entry name" value="UmuC"/>
</dbReference>
<comment type="similarity">
    <text evidence="1">Belongs to the DNA polymerase type-Y family.</text>
</comment>
<dbReference type="SUPFAM" id="SSF56672">
    <property type="entry name" value="DNA/RNA polymerases"/>
    <property type="match status" value="1"/>
</dbReference>
<dbReference type="AlphaFoldDB" id="A0A538TNM0"/>
<dbReference type="PANTHER" id="PTHR11076:SF33">
    <property type="entry name" value="DNA POLYMERASE KAPPA"/>
    <property type="match status" value="1"/>
</dbReference>
<dbReference type="InterPro" id="IPR017961">
    <property type="entry name" value="DNA_pol_Y-fam_little_finger"/>
</dbReference>
<dbReference type="Gene3D" id="3.40.1170.60">
    <property type="match status" value="1"/>
</dbReference>
<dbReference type="InterPro" id="IPR036775">
    <property type="entry name" value="DNA_pol_Y-fam_lit_finger_sf"/>
</dbReference>
<dbReference type="Proteomes" id="UP000317691">
    <property type="component" value="Unassembled WGS sequence"/>
</dbReference>
<dbReference type="InterPro" id="IPR043502">
    <property type="entry name" value="DNA/RNA_pol_sf"/>
</dbReference>
<dbReference type="GO" id="GO:0005829">
    <property type="term" value="C:cytosol"/>
    <property type="evidence" value="ECO:0007669"/>
    <property type="project" value="TreeGrafter"/>
</dbReference>
<dbReference type="Pfam" id="PF00817">
    <property type="entry name" value="IMS"/>
    <property type="match status" value="1"/>
</dbReference>
<evidence type="ECO:0000313" key="5">
    <source>
        <dbReference type="Proteomes" id="UP000317691"/>
    </source>
</evidence>
<dbReference type="SUPFAM" id="SSF100879">
    <property type="entry name" value="Lesion bypass DNA polymerase (Y-family), little finger domain"/>
    <property type="match status" value="1"/>
</dbReference>